<organism evidence="1">
    <name type="scientific">hydrothermal vent metagenome</name>
    <dbReference type="NCBI Taxonomy" id="652676"/>
    <lineage>
        <taxon>unclassified sequences</taxon>
        <taxon>metagenomes</taxon>
        <taxon>ecological metagenomes</taxon>
    </lineage>
</organism>
<sequence length="366" mass="40621">MNKNRIILGTRKGLIILQHNGRSWQLVHETFPGIPISYAMEDHRAGAMWVCADHGHWGQKLYRSQDGGKTLHEVAAPAYPEDAIFYDVWNNGAKKPAAVTYLWTITPGGDDQPNRLYIGTEPGGVFVTDDGGESFELMEGLWQHHSRAKNWFGGGRDQAGACSIVVDPRDSNHLFVGVSVGGVYESRDGGETWNGRNKGLLAEYLPDPHVEYGHDPHCLIAAPSNPDILWQQNHCGVFRSVDAAKTWENVSQHEQSIKFGFPIVVDAQNSDTAWVVPAVSDEKRMAIDGALFVARTEDGGQTWTELRNGLPQERCYDVVFRHALDIDGNRLVFGSTSGNLFLSDDRGDSWESLGNYLPPIYSVRFA</sequence>
<dbReference type="SUPFAM" id="SSF110296">
    <property type="entry name" value="Oligoxyloglucan reducing end-specific cellobiohydrolase"/>
    <property type="match status" value="1"/>
</dbReference>
<protein>
    <recommendedName>
        <fullName evidence="2">Glycosyl hydrolase, BNR repeat</fullName>
    </recommendedName>
</protein>
<dbReference type="EMBL" id="UOEU01000083">
    <property type="protein sequence ID" value="VAW30771.1"/>
    <property type="molecule type" value="Genomic_DNA"/>
</dbReference>
<dbReference type="GO" id="GO:0010411">
    <property type="term" value="P:xyloglucan metabolic process"/>
    <property type="evidence" value="ECO:0007669"/>
    <property type="project" value="TreeGrafter"/>
</dbReference>
<dbReference type="InterPro" id="IPR015943">
    <property type="entry name" value="WD40/YVTN_repeat-like_dom_sf"/>
</dbReference>
<dbReference type="PANTHER" id="PTHR43739:SF5">
    <property type="entry name" value="EXO-ALPHA-SIALIDASE"/>
    <property type="match status" value="1"/>
</dbReference>
<dbReference type="CDD" id="cd15482">
    <property type="entry name" value="Sialidase_non-viral"/>
    <property type="match status" value="1"/>
</dbReference>
<dbReference type="AlphaFoldDB" id="A0A3B0UI85"/>
<evidence type="ECO:0008006" key="2">
    <source>
        <dbReference type="Google" id="ProtNLM"/>
    </source>
</evidence>
<gene>
    <name evidence="1" type="ORF">MNBD_CHLOROFLEXI01-529</name>
</gene>
<accession>A0A3B0UI85</accession>
<dbReference type="PANTHER" id="PTHR43739">
    <property type="entry name" value="XYLOGLUCANASE (EUROFUNG)"/>
    <property type="match status" value="1"/>
</dbReference>
<reference evidence="1" key="1">
    <citation type="submission" date="2018-06" db="EMBL/GenBank/DDBJ databases">
        <authorList>
            <person name="Zhirakovskaya E."/>
        </authorList>
    </citation>
    <scope>NUCLEOTIDE SEQUENCE</scope>
</reference>
<proteinExistence type="predicted"/>
<name>A0A3B0UI85_9ZZZZ</name>
<evidence type="ECO:0000313" key="1">
    <source>
        <dbReference type="EMBL" id="VAW30771.1"/>
    </source>
</evidence>
<dbReference type="Gene3D" id="2.130.10.10">
    <property type="entry name" value="YVTN repeat-like/Quinoprotein amine dehydrogenase"/>
    <property type="match status" value="1"/>
</dbReference>
<dbReference type="InterPro" id="IPR052025">
    <property type="entry name" value="Xyloglucanase_GH74"/>
</dbReference>